<dbReference type="InterPro" id="IPR036291">
    <property type="entry name" value="NAD(P)-bd_dom_sf"/>
</dbReference>
<proteinExistence type="predicted"/>
<protein>
    <submittedName>
        <fullName evidence="2">Shikimate dehydrogenase</fullName>
    </submittedName>
</protein>
<dbReference type="Proteomes" id="UP000267250">
    <property type="component" value="Chromosome"/>
</dbReference>
<dbReference type="KEGG" id="aft:BBF96_15620"/>
<name>A0A3Q9HSI0_9FIRM</name>
<dbReference type="AlphaFoldDB" id="A0A3Q9HSI0"/>
<dbReference type="OrthoDB" id="9808814at2"/>
<sequence>MTKFAFIIHPLDVGDVSRKFPWMKHLSDKMVENIMRCLPPFTASEITGVRSVLGEEVEGWFVACPLTARQMVQYPEHYVLKKIIKACKKAEKLGAEIIGLGAFTSVVGDKGISISRALNIPVTTGNSYTVATALESIILAAHEMGLDLKEERITVVGATGSIGRACSKILAEECTEINLLARTEKKLFELADELTAINPDIKVNIYLPEQMKECLSKSRIILSASGAVCELIQPEMLLPGSVVCDVARPRDVAVKVAEKRDDVLVIEGGVVMVPGPVEFNLDFGFPPKTSYACMAETMILALEKRFECYSLGPELELEKIREISDLARKHGFKLAGLRSFERAITPEVLKQIRNRVKEVI</sequence>
<gene>
    <name evidence="2" type="ORF">BBF96_15620</name>
</gene>
<evidence type="ECO:0000313" key="2">
    <source>
        <dbReference type="EMBL" id="AZR74674.1"/>
    </source>
</evidence>
<dbReference type="EMBL" id="CP016379">
    <property type="protein sequence ID" value="AZR74674.1"/>
    <property type="molecule type" value="Genomic_DNA"/>
</dbReference>
<evidence type="ECO:0000313" key="3">
    <source>
        <dbReference type="Proteomes" id="UP000267250"/>
    </source>
</evidence>
<organism evidence="2 3">
    <name type="scientific">Anoxybacter fermentans</name>
    <dbReference type="NCBI Taxonomy" id="1323375"/>
    <lineage>
        <taxon>Bacteria</taxon>
        <taxon>Bacillati</taxon>
        <taxon>Bacillota</taxon>
        <taxon>Clostridia</taxon>
        <taxon>Halanaerobiales</taxon>
        <taxon>Anoxybacter</taxon>
    </lineage>
</organism>
<dbReference type="RefSeq" id="WP_127018043.1">
    <property type="nucleotide sequence ID" value="NZ_CP016379.1"/>
</dbReference>
<reference evidence="2 3" key="1">
    <citation type="submission" date="2016-07" db="EMBL/GenBank/DDBJ databases">
        <title>Genome and transcriptome analysis of iron-reducing fermentative bacteria Anoxybacter fermentans.</title>
        <authorList>
            <person name="Zeng X."/>
            <person name="Shao Z."/>
        </authorList>
    </citation>
    <scope>NUCLEOTIDE SEQUENCE [LARGE SCALE GENOMIC DNA]</scope>
    <source>
        <strain evidence="2 3">DY22613</strain>
    </source>
</reference>
<evidence type="ECO:0000259" key="1">
    <source>
        <dbReference type="Pfam" id="PF01488"/>
    </source>
</evidence>
<dbReference type="SUPFAM" id="SSF51735">
    <property type="entry name" value="NAD(P)-binding Rossmann-fold domains"/>
    <property type="match status" value="1"/>
</dbReference>
<dbReference type="InterPro" id="IPR006151">
    <property type="entry name" value="Shikm_DH/Glu-tRNA_Rdtase"/>
</dbReference>
<accession>A0A3Q9HSI0</accession>
<feature type="domain" description="Quinate/shikimate 5-dehydrogenase/glutamyl-tRNA reductase" evidence="1">
    <location>
        <begin position="140"/>
        <end position="260"/>
    </location>
</feature>
<dbReference type="Gene3D" id="3.40.50.720">
    <property type="entry name" value="NAD(P)-binding Rossmann-like Domain"/>
    <property type="match status" value="1"/>
</dbReference>
<dbReference type="Pfam" id="PF01488">
    <property type="entry name" value="Shikimate_DH"/>
    <property type="match status" value="1"/>
</dbReference>
<keyword evidence="3" id="KW-1185">Reference proteome</keyword>